<keyword evidence="15" id="KW-1185">Reference proteome</keyword>
<comment type="catalytic activity">
    <reaction evidence="11">
        <text>N-terminal L-seryl-[histone H4] + acetyl-CoA = N-terminal N(alpha)-acetyl-L-seryl-[histone H4] + CoA + H(+)</text>
        <dbReference type="Rhea" id="RHEA:50596"/>
        <dbReference type="Rhea" id="RHEA-COMP:12740"/>
        <dbReference type="Rhea" id="RHEA-COMP:12743"/>
        <dbReference type="ChEBI" id="CHEBI:15378"/>
        <dbReference type="ChEBI" id="CHEBI:57287"/>
        <dbReference type="ChEBI" id="CHEBI:57288"/>
        <dbReference type="ChEBI" id="CHEBI:64738"/>
        <dbReference type="ChEBI" id="CHEBI:83690"/>
        <dbReference type="EC" id="2.3.1.257"/>
    </reaction>
</comment>
<evidence type="ECO:0000256" key="8">
    <source>
        <dbReference type="ARBA" id="ARBA00023242"/>
    </source>
</evidence>
<evidence type="ECO:0000256" key="3">
    <source>
        <dbReference type="ARBA" id="ARBA00008870"/>
    </source>
</evidence>
<evidence type="ECO:0000256" key="10">
    <source>
        <dbReference type="ARBA" id="ARBA00047821"/>
    </source>
</evidence>
<organism evidence="14 15">
    <name type="scientific">Colletotrichum chrysophilum</name>
    <dbReference type="NCBI Taxonomy" id="1836956"/>
    <lineage>
        <taxon>Eukaryota</taxon>
        <taxon>Fungi</taxon>
        <taxon>Dikarya</taxon>
        <taxon>Ascomycota</taxon>
        <taxon>Pezizomycotina</taxon>
        <taxon>Sordariomycetes</taxon>
        <taxon>Hypocreomycetidae</taxon>
        <taxon>Glomerellales</taxon>
        <taxon>Glomerellaceae</taxon>
        <taxon>Colletotrichum</taxon>
        <taxon>Colletotrichum gloeosporioides species complex</taxon>
    </lineage>
</organism>
<protein>
    <recommendedName>
        <fullName evidence="5">N-alpha-acetyltransferase 40</fullName>
        <ecNumber evidence="4">2.3.1.257</ecNumber>
    </recommendedName>
</protein>
<dbReference type="InterPro" id="IPR000182">
    <property type="entry name" value="GNAT_dom"/>
</dbReference>
<comment type="subcellular location">
    <subcellularLocation>
        <location evidence="2">Cytoplasm</location>
    </subcellularLocation>
    <subcellularLocation>
        <location evidence="1">Nucleus</location>
    </subcellularLocation>
</comment>
<dbReference type="Pfam" id="PF00583">
    <property type="entry name" value="Acetyltransf_1"/>
    <property type="match status" value="1"/>
</dbReference>
<feature type="domain" description="N-acetyltransferase" evidence="13">
    <location>
        <begin position="79"/>
        <end position="237"/>
    </location>
</feature>
<sequence>MNLSFFPSPYLLWSVGVQKLNMPVKRRRAPTNPIESANRKRDEDFIRDHLQQPSADRTSWTHPATKKTYTLALKSPAKMSVDEMQACFDMVEYTSGADYRASSWGWKPAAKIKEMRSPELRYVLVKEGDSERLCGFTSLMPTFEEGEAVVYCYEIHLLEELRGTGMGRKLMDYLVSVAESIPIVEKVMLTCFVANKAARGFYEKLGFERDATSPVERKLRFGKVFVPDYVIMSRKIQRREGGQVDSQDGGGDVEAEVVDGVKKSKRNDS</sequence>
<gene>
    <name evidence="14" type="ORF">CCHR01_16564</name>
</gene>
<dbReference type="GO" id="GO:0043998">
    <property type="term" value="F:histone H2A acetyltransferase activity"/>
    <property type="evidence" value="ECO:0007669"/>
    <property type="project" value="InterPro"/>
</dbReference>
<feature type="compositionally biased region" description="Basic and acidic residues" evidence="12">
    <location>
        <begin position="259"/>
        <end position="269"/>
    </location>
</feature>
<keyword evidence="9" id="KW-0012">Acyltransferase</keyword>
<name>A0AAD9A3J6_9PEZI</name>
<reference evidence="14" key="1">
    <citation type="submission" date="2023-01" db="EMBL/GenBank/DDBJ databases">
        <title>Colletotrichum chrysophilum M932 genome sequence.</title>
        <authorList>
            <person name="Baroncelli R."/>
        </authorList>
    </citation>
    <scope>NUCLEOTIDE SEQUENCE</scope>
    <source>
        <strain evidence="14">M932</strain>
    </source>
</reference>
<evidence type="ECO:0000256" key="11">
    <source>
        <dbReference type="ARBA" id="ARBA00049524"/>
    </source>
</evidence>
<feature type="region of interest" description="Disordered" evidence="12">
    <location>
        <begin position="239"/>
        <end position="269"/>
    </location>
</feature>
<dbReference type="Proteomes" id="UP001243330">
    <property type="component" value="Unassembled WGS sequence"/>
</dbReference>
<dbReference type="PANTHER" id="PTHR20531:SF1">
    <property type="entry name" value="N-ALPHA-ACETYLTRANSFERASE 40"/>
    <property type="match status" value="1"/>
</dbReference>
<comment type="similarity">
    <text evidence="3">Belongs to the acetyltransferase family. NAA40 subfamily.</text>
</comment>
<proteinExistence type="inferred from homology"/>
<dbReference type="SUPFAM" id="SSF55729">
    <property type="entry name" value="Acyl-CoA N-acyltransferases (Nat)"/>
    <property type="match status" value="1"/>
</dbReference>
<evidence type="ECO:0000256" key="4">
    <source>
        <dbReference type="ARBA" id="ARBA00012950"/>
    </source>
</evidence>
<dbReference type="InterPro" id="IPR016181">
    <property type="entry name" value="Acyl_CoA_acyltransferase"/>
</dbReference>
<dbReference type="AlphaFoldDB" id="A0AAD9A3J6"/>
<dbReference type="GO" id="GO:0005634">
    <property type="term" value="C:nucleus"/>
    <property type="evidence" value="ECO:0007669"/>
    <property type="project" value="UniProtKB-SubCell"/>
</dbReference>
<evidence type="ECO:0000256" key="5">
    <source>
        <dbReference type="ARBA" id="ARBA00015043"/>
    </source>
</evidence>
<evidence type="ECO:0000313" key="14">
    <source>
        <dbReference type="EMBL" id="KAK1840801.1"/>
    </source>
</evidence>
<comment type="catalytic activity">
    <reaction evidence="10">
        <text>N-terminal L-seryl-[histone H2A] + acetyl-CoA = N-terminal N(alpha)-acetyl-L-seryl-[histone H2A] + CoA + H(+)</text>
        <dbReference type="Rhea" id="RHEA:50600"/>
        <dbReference type="Rhea" id="RHEA-COMP:12742"/>
        <dbReference type="Rhea" id="RHEA-COMP:12744"/>
        <dbReference type="ChEBI" id="CHEBI:15378"/>
        <dbReference type="ChEBI" id="CHEBI:57287"/>
        <dbReference type="ChEBI" id="CHEBI:57288"/>
        <dbReference type="ChEBI" id="CHEBI:64738"/>
        <dbReference type="ChEBI" id="CHEBI:83690"/>
        <dbReference type="EC" id="2.3.1.257"/>
    </reaction>
</comment>
<dbReference type="PANTHER" id="PTHR20531">
    <property type="entry name" value="N-ALPHA-ACETYLTRANSFERASE 40"/>
    <property type="match status" value="1"/>
</dbReference>
<dbReference type="GO" id="GO:0005737">
    <property type="term" value="C:cytoplasm"/>
    <property type="evidence" value="ECO:0007669"/>
    <property type="project" value="UniProtKB-SubCell"/>
</dbReference>
<dbReference type="EC" id="2.3.1.257" evidence="4"/>
<evidence type="ECO:0000256" key="9">
    <source>
        <dbReference type="ARBA" id="ARBA00023315"/>
    </source>
</evidence>
<evidence type="ECO:0000256" key="12">
    <source>
        <dbReference type="SAM" id="MobiDB-lite"/>
    </source>
</evidence>
<dbReference type="CDD" id="cd04301">
    <property type="entry name" value="NAT_SF"/>
    <property type="match status" value="1"/>
</dbReference>
<evidence type="ECO:0000256" key="6">
    <source>
        <dbReference type="ARBA" id="ARBA00022490"/>
    </source>
</evidence>
<dbReference type="EMBL" id="JAQOWY010000529">
    <property type="protein sequence ID" value="KAK1840801.1"/>
    <property type="molecule type" value="Genomic_DNA"/>
</dbReference>
<dbReference type="PROSITE" id="PS51186">
    <property type="entry name" value="GNAT"/>
    <property type="match status" value="1"/>
</dbReference>
<dbReference type="GO" id="GO:1990189">
    <property type="term" value="F:protein N-terminal-serine acetyltransferase activity"/>
    <property type="evidence" value="ECO:0007669"/>
    <property type="project" value="UniProtKB-EC"/>
</dbReference>
<keyword evidence="8" id="KW-0539">Nucleus</keyword>
<evidence type="ECO:0000256" key="7">
    <source>
        <dbReference type="ARBA" id="ARBA00022679"/>
    </source>
</evidence>
<keyword evidence="6" id="KW-0963">Cytoplasm</keyword>
<evidence type="ECO:0000313" key="15">
    <source>
        <dbReference type="Proteomes" id="UP001243330"/>
    </source>
</evidence>
<evidence type="ECO:0000259" key="13">
    <source>
        <dbReference type="PROSITE" id="PS51186"/>
    </source>
</evidence>
<dbReference type="GO" id="GO:0010485">
    <property type="term" value="F:histone H4 acetyltransferase activity"/>
    <property type="evidence" value="ECO:0007669"/>
    <property type="project" value="InterPro"/>
</dbReference>
<comment type="caution">
    <text evidence="14">The sequence shown here is derived from an EMBL/GenBank/DDBJ whole genome shotgun (WGS) entry which is preliminary data.</text>
</comment>
<dbReference type="InterPro" id="IPR039949">
    <property type="entry name" value="NAA40"/>
</dbReference>
<keyword evidence="7" id="KW-0808">Transferase</keyword>
<accession>A0AAD9A3J6</accession>
<evidence type="ECO:0000256" key="1">
    <source>
        <dbReference type="ARBA" id="ARBA00004123"/>
    </source>
</evidence>
<dbReference type="Gene3D" id="3.40.630.30">
    <property type="match status" value="1"/>
</dbReference>
<evidence type="ECO:0000256" key="2">
    <source>
        <dbReference type="ARBA" id="ARBA00004496"/>
    </source>
</evidence>